<reference evidence="1 2" key="1">
    <citation type="submission" date="2016-10" db="EMBL/GenBank/DDBJ databases">
        <authorList>
            <person name="de Groot N.N."/>
        </authorList>
    </citation>
    <scope>NUCLEOTIDE SEQUENCE [LARGE SCALE GENOMIC DNA]</scope>
    <source>
        <strain evidence="1 2">DSM 19886</strain>
    </source>
</reference>
<keyword evidence="2" id="KW-1185">Reference proteome</keyword>
<dbReference type="RefSeq" id="WP_089887405.1">
    <property type="nucleotide sequence ID" value="NZ_FNGV01000003.1"/>
</dbReference>
<organism evidence="1 2">
    <name type="scientific">Kriegella aquimaris</name>
    <dbReference type="NCBI Taxonomy" id="192904"/>
    <lineage>
        <taxon>Bacteria</taxon>
        <taxon>Pseudomonadati</taxon>
        <taxon>Bacteroidota</taxon>
        <taxon>Flavobacteriia</taxon>
        <taxon>Flavobacteriales</taxon>
        <taxon>Flavobacteriaceae</taxon>
        <taxon>Kriegella</taxon>
    </lineage>
</organism>
<gene>
    <name evidence="1" type="ORF">SAMN04488514_103102</name>
</gene>
<dbReference type="OrthoDB" id="9152336at2"/>
<sequence>MKKNTIRVYLCSFFIGLLLSSCSKETDETDLEILTSVSAKTTMAKNTEYSIPSLAIDLPNGFKSNDIPFDIAKAVEPSACAPTPFDDVINASVSSNLDALGLEWYSLYAEMNFVYTLTDEGHQYFGERGEYTFYVYYLKWKLERFWKMRHEVTVRGQHNTTLNNFDKIVEILTFWYGFNEADAADYADFFINVVNVESTFLVETPLLSFDAFAIALEGDFDQGDLIVLGDGLIELMAETGIDKKVILSGILSHEWAHQIQFNNFETWYPDGAADNVPEATRTTELEADFFTGYYLTHQRGGTHNWQRAKQFLDLFYNIGDCSFDNDGHHGTPDQRMEAAKQGYELGRQGFYNCNKACKGYAYGKIHRHYFSRGHALDENEVHTAFLDTLEEIIGSPSTEQEVEEEENEQYYY</sequence>
<evidence type="ECO:0000313" key="1">
    <source>
        <dbReference type="EMBL" id="SDL83608.1"/>
    </source>
</evidence>
<dbReference type="EMBL" id="FNGV01000003">
    <property type="protein sequence ID" value="SDL83608.1"/>
    <property type="molecule type" value="Genomic_DNA"/>
</dbReference>
<dbReference type="PROSITE" id="PS51257">
    <property type="entry name" value="PROKAR_LIPOPROTEIN"/>
    <property type="match status" value="1"/>
</dbReference>
<dbReference type="Proteomes" id="UP000199440">
    <property type="component" value="Unassembled WGS sequence"/>
</dbReference>
<dbReference type="AlphaFoldDB" id="A0A1G9NAS6"/>
<proteinExistence type="predicted"/>
<dbReference type="STRING" id="192904.SAMN04488514_103102"/>
<protein>
    <submittedName>
        <fullName evidence="1">Uncharacterized protein</fullName>
    </submittedName>
</protein>
<name>A0A1G9NAS6_9FLAO</name>
<accession>A0A1G9NAS6</accession>
<evidence type="ECO:0000313" key="2">
    <source>
        <dbReference type="Proteomes" id="UP000199440"/>
    </source>
</evidence>